<accession>A0ABV0THJ5</accession>
<feature type="domain" description="Ig-like" evidence="5">
    <location>
        <begin position="1"/>
        <end position="92"/>
    </location>
</feature>
<evidence type="ECO:0000313" key="6">
    <source>
        <dbReference type="EMBL" id="MEQ2231313.1"/>
    </source>
</evidence>
<evidence type="ECO:0000256" key="2">
    <source>
        <dbReference type="ARBA" id="ARBA00023157"/>
    </source>
</evidence>
<dbReference type="SUPFAM" id="SSF48726">
    <property type="entry name" value="Immunoglobulin"/>
    <property type="match status" value="2"/>
</dbReference>
<evidence type="ECO:0000313" key="7">
    <source>
        <dbReference type="Proteomes" id="UP001482620"/>
    </source>
</evidence>
<keyword evidence="4" id="KW-0393">Immunoglobulin domain</keyword>
<keyword evidence="1" id="KW-0732">Signal</keyword>
<dbReference type="EMBL" id="JAHRIQ010032467">
    <property type="protein sequence ID" value="MEQ2231313.1"/>
    <property type="molecule type" value="Genomic_DNA"/>
</dbReference>
<dbReference type="InterPro" id="IPR003599">
    <property type="entry name" value="Ig_sub"/>
</dbReference>
<evidence type="ECO:0000256" key="4">
    <source>
        <dbReference type="ARBA" id="ARBA00023319"/>
    </source>
</evidence>
<dbReference type="PANTHER" id="PTHR44337:SF20">
    <property type="entry name" value="CARCINOEMBRYONIC ANTIGEN-RELATED CELL ADHESION MOLECULE 5-RELATED"/>
    <property type="match status" value="1"/>
</dbReference>
<proteinExistence type="predicted"/>
<dbReference type="SMART" id="SM00408">
    <property type="entry name" value="IGc2"/>
    <property type="match status" value="2"/>
</dbReference>
<sequence length="185" mass="19965">RISSVKVNSNPADLVEFSSSVSLFCSASGFSPSFSWKSNSSEVTGSDRLQITDGGATLTIVKVTRYDQGLYSCYVSNYFSSDSSGPVNLPINYGPENIELTISPHQQHFVEGSDVFLSCSADSRPAAIFHWFLDGDLLPNSGAELKLINVQMRHGGNYSCQAFNNKTGIYQTSLPSAISVVGKTE</sequence>
<keyword evidence="3" id="KW-0325">Glycoprotein</keyword>
<feature type="domain" description="Ig-like" evidence="5">
    <location>
        <begin position="95"/>
        <end position="179"/>
    </location>
</feature>
<dbReference type="InterPro" id="IPR052598">
    <property type="entry name" value="IgSF_CEA-related"/>
</dbReference>
<dbReference type="InterPro" id="IPR007110">
    <property type="entry name" value="Ig-like_dom"/>
</dbReference>
<keyword evidence="2" id="KW-1015">Disulfide bond</keyword>
<keyword evidence="7" id="KW-1185">Reference proteome</keyword>
<dbReference type="CDD" id="cd00096">
    <property type="entry name" value="Ig"/>
    <property type="match status" value="1"/>
</dbReference>
<reference evidence="6 7" key="1">
    <citation type="submission" date="2021-06" db="EMBL/GenBank/DDBJ databases">
        <authorList>
            <person name="Palmer J.M."/>
        </authorList>
    </citation>
    <scope>NUCLEOTIDE SEQUENCE [LARGE SCALE GENOMIC DNA]</scope>
    <source>
        <strain evidence="7">if_2019</strain>
        <tissue evidence="6">Muscle</tissue>
    </source>
</reference>
<dbReference type="InterPro" id="IPR003598">
    <property type="entry name" value="Ig_sub2"/>
</dbReference>
<dbReference type="SMART" id="SM00409">
    <property type="entry name" value="IG"/>
    <property type="match status" value="2"/>
</dbReference>
<dbReference type="Proteomes" id="UP001482620">
    <property type="component" value="Unassembled WGS sequence"/>
</dbReference>
<dbReference type="InterPro" id="IPR036179">
    <property type="entry name" value="Ig-like_dom_sf"/>
</dbReference>
<comment type="caution">
    <text evidence="6">The sequence shown here is derived from an EMBL/GenBank/DDBJ whole genome shotgun (WGS) entry which is preliminary data.</text>
</comment>
<feature type="non-terminal residue" evidence="6">
    <location>
        <position position="1"/>
    </location>
</feature>
<dbReference type="Gene3D" id="2.60.40.10">
    <property type="entry name" value="Immunoglobulins"/>
    <property type="match status" value="2"/>
</dbReference>
<dbReference type="InterPro" id="IPR013783">
    <property type="entry name" value="Ig-like_fold"/>
</dbReference>
<name>A0ABV0THJ5_9TELE</name>
<evidence type="ECO:0000256" key="1">
    <source>
        <dbReference type="ARBA" id="ARBA00022729"/>
    </source>
</evidence>
<organism evidence="6 7">
    <name type="scientific">Ilyodon furcidens</name>
    <name type="common">goldbreast splitfin</name>
    <dbReference type="NCBI Taxonomy" id="33524"/>
    <lineage>
        <taxon>Eukaryota</taxon>
        <taxon>Metazoa</taxon>
        <taxon>Chordata</taxon>
        <taxon>Craniata</taxon>
        <taxon>Vertebrata</taxon>
        <taxon>Euteleostomi</taxon>
        <taxon>Actinopterygii</taxon>
        <taxon>Neopterygii</taxon>
        <taxon>Teleostei</taxon>
        <taxon>Neoteleostei</taxon>
        <taxon>Acanthomorphata</taxon>
        <taxon>Ovalentaria</taxon>
        <taxon>Atherinomorphae</taxon>
        <taxon>Cyprinodontiformes</taxon>
        <taxon>Goodeidae</taxon>
        <taxon>Ilyodon</taxon>
    </lineage>
</organism>
<protein>
    <recommendedName>
        <fullName evidence="5">Ig-like domain-containing protein</fullName>
    </recommendedName>
</protein>
<dbReference type="Pfam" id="PF13927">
    <property type="entry name" value="Ig_3"/>
    <property type="match status" value="2"/>
</dbReference>
<gene>
    <name evidence="6" type="ORF">ILYODFUR_038281</name>
</gene>
<dbReference type="PANTHER" id="PTHR44337">
    <property type="entry name" value="CARCINOEMBRYONIC ANTIGEN-RELATED CELL ADHESION MOLECULE 8"/>
    <property type="match status" value="1"/>
</dbReference>
<evidence type="ECO:0000256" key="3">
    <source>
        <dbReference type="ARBA" id="ARBA00023180"/>
    </source>
</evidence>
<evidence type="ECO:0000259" key="5">
    <source>
        <dbReference type="PROSITE" id="PS50835"/>
    </source>
</evidence>
<dbReference type="PROSITE" id="PS50835">
    <property type="entry name" value="IG_LIKE"/>
    <property type="match status" value="2"/>
</dbReference>